<organism evidence="2 3">
    <name type="scientific">Motilimonas pumila</name>
    <dbReference type="NCBI Taxonomy" id="2303987"/>
    <lineage>
        <taxon>Bacteria</taxon>
        <taxon>Pseudomonadati</taxon>
        <taxon>Pseudomonadota</taxon>
        <taxon>Gammaproteobacteria</taxon>
        <taxon>Alteromonadales</taxon>
        <taxon>Alteromonadales genera incertae sedis</taxon>
        <taxon>Motilimonas</taxon>
    </lineage>
</organism>
<dbReference type="AlphaFoldDB" id="A0A418YFH8"/>
<evidence type="ECO:0000313" key="3">
    <source>
        <dbReference type="Proteomes" id="UP000283255"/>
    </source>
</evidence>
<gene>
    <name evidence="2" type="ORF">D1Z90_09590</name>
</gene>
<dbReference type="InterPro" id="IPR050767">
    <property type="entry name" value="Sel1_AlgK"/>
</dbReference>
<dbReference type="Proteomes" id="UP000283255">
    <property type="component" value="Unassembled WGS sequence"/>
</dbReference>
<feature type="chain" id="PRO_5019310223" evidence="1">
    <location>
        <begin position="19"/>
        <end position="204"/>
    </location>
</feature>
<dbReference type="InterPro" id="IPR006597">
    <property type="entry name" value="Sel1-like"/>
</dbReference>
<dbReference type="InterPro" id="IPR011990">
    <property type="entry name" value="TPR-like_helical_dom_sf"/>
</dbReference>
<feature type="signal peptide" evidence="1">
    <location>
        <begin position="1"/>
        <end position="18"/>
    </location>
</feature>
<keyword evidence="3" id="KW-1185">Reference proteome</keyword>
<dbReference type="EMBL" id="QZCH01000010">
    <property type="protein sequence ID" value="RJG47956.1"/>
    <property type="molecule type" value="Genomic_DNA"/>
</dbReference>
<dbReference type="SUPFAM" id="SSF81901">
    <property type="entry name" value="HCP-like"/>
    <property type="match status" value="1"/>
</dbReference>
<dbReference type="PANTHER" id="PTHR11102:SF160">
    <property type="entry name" value="ERAD-ASSOCIATED E3 UBIQUITIN-PROTEIN LIGASE COMPONENT HRD3"/>
    <property type="match status" value="1"/>
</dbReference>
<reference evidence="2 3" key="2">
    <citation type="submission" date="2019-01" db="EMBL/GenBank/DDBJ databases">
        <title>Motilimonas pumilus sp. nov., isolated from the gut of sea cucumber (Apostichopus japonicus).</title>
        <authorList>
            <person name="Wang F.-Q."/>
            <person name="Ren L.-H."/>
            <person name="Lin Y.-W."/>
            <person name="Sun G.-H."/>
            <person name="Du Z.-J."/>
            <person name="Zhao J.-X."/>
            <person name="Liu X.-J."/>
            <person name="Liu L.-J."/>
        </authorList>
    </citation>
    <scope>NUCLEOTIDE SEQUENCE [LARGE SCALE GENOMIC DNA]</scope>
    <source>
        <strain evidence="2 3">PLHSC7-2</strain>
    </source>
</reference>
<evidence type="ECO:0000313" key="2">
    <source>
        <dbReference type="EMBL" id="RJG47956.1"/>
    </source>
</evidence>
<keyword evidence="1" id="KW-0732">Signal</keyword>
<proteinExistence type="predicted"/>
<dbReference type="Pfam" id="PF08238">
    <property type="entry name" value="Sel1"/>
    <property type="match status" value="3"/>
</dbReference>
<name>A0A418YFH8_9GAMM</name>
<dbReference type="RefSeq" id="WP_119910539.1">
    <property type="nucleotide sequence ID" value="NZ_QZCH01000010.1"/>
</dbReference>
<reference evidence="2 3" key="1">
    <citation type="submission" date="2018-09" db="EMBL/GenBank/DDBJ databases">
        <authorList>
            <person name="Wang F."/>
        </authorList>
    </citation>
    <scope>NUCLEOTIDE SEQUENCE [LARGE SCALE GENOMIC DNA]</scope>
    <source>
        <strain evidence="2 3">PLHSC7-2</strain>
    </source>
</reference>
<dbReference type="PANTHER" id="PTHR11102">
    <property type="entry name" value="SEL-1-LIKE PROTEIN"/>
    <property type="match status" value="1"/>
</dbReference>
<dbReference type="Gene3D" id="1.25.40.10">
    <property type="entry name" value="Tetratricopeptide repeat domain"/>
    <property type="match status" value="1"/>
</dbReference>
<dbReference type="OrthoDB" id="5599218at2"/>
<dbReference type="SMART" id="SM00671">
    <property type="entry name" value="SEL1"/>
    <property type="match status" value="2"/>
</dbReference>
<evidence type="ECO:0000256" key="1">
    <source>
        <dbReference type="SAM" id="SignalP"/>
    </source>
</evidence>
<sequence>MWKYAAIAISLAINSAQAADNYEVVQLYSQDELITLINKNQHLAQVKKDECQLVQDIEAHAVKVQEPAYQFLWGDMLAWGVCVDKNAEEGIHYMWQAANQGLPAALEQLGRYYAKGTLVQQDMAKAMPLFAESASLGFLPAQLQWVEWLVAGAGSPKDYEEAYRLLHHAVIADKKMHQRAAKALQQLGNKMPENITARAKRIDP</sequence>
<comment type="caution">
    <text evidence="2">The sequence shown here is derived from an EMBL/GenBank/DDBJ whole genome shotgun (WGS) entry which is preliminary data.</text>
</comment>
<accession>A0A418YFH8</accession>
<protein>
    <submittedName>
        <fullName evidence="2">Sel1 repeat family protein</fullName>
    </submittedName>
</protein>